<dbReference type="AlphaFoldDB" id="A0A2C5YI94"/>
<feature type="chain" id="PRO_5013242656" evidence="1">
    <location>
        <begin position="19"/>
        <end position="352"/>
    </location>
</feature>
<dbReference type="Gene3D" id="3.20.20.190">
    <property type="entry name" value="Phosphatidylinositol (PI) phosphodiesterase"/>
    <property type="match status" value="1"/>
</dbReference>
<gene>
    <name evidence="2" type="ORF">CDD81_6468</name>
</gene>
<dbReference type="OrthoDB" id="4907280at2759"/>
<name>A0A2C5YI94_9HYPO</name>
<comment type="caution">
    <text evidence="2">The sequence shown here is derived from an EMBL/GenBank/DDBJ whole genome shotgun (WGS) entry which is preliminary data.</text>
</comment>
<keyword evidence="3" id="KW-1185">Reference proteome</keyword>
<evidence type="ECO:0000313" key="3">
    <source>
        <dbReference type="Proteomes" id="UP000226192"/>
    </source>
</evidence>
<protein>
    <submittedName>
        <fullName evidence="2">Uncharacterized protein</fullName>
    </submittedName>
</protein>
<proteinExistence type="predicted"/>
<feature type="signal peptide" evidence="1">
    <location>
        <begin position="1"/>
        <end position="18"/>
    </location>
</feature>
<dbReference type="EMBL" id="NJET01000006">
    <property type="protein sequence ID" value="PHH66631.1"/>
    <property type="molecule type" value="Genomic_DNA"/>
</dbReference>
<evidence type="ECO:0000256" key="1">
    <source>
        <dbReference type="SAM" id="SignalP"/>
    </source>
</evidence>
<reference evidence="2 3" key="1">
    <citation type="submission" date="2017-06" db="EMBL/GenBank/DDBJ databases">
        <title>Ant-infecting Ophiocordyceps genomes reveal a high diversity of potential behavioral manipulation genes and a possible major role for enterotoxins.</title>
        <authorList>
            <person name="De Bekker C."/>
            <person name="Evans H.C."/>
            <person name="Brachmann A."/>
            <person name="Hughes D.P."/>
        </authorList>
    </citation>
    <scope>NUCLEOTIDE SEQUENCE [LARGE SCALE GENOMIC DNA]</scope>
    <source>
        <strain evidence="2 3">Map64</strain>
    </source>
</reference>
<dbReference type="GO" id="GO:0006629">
    <property type="term" value="P:lipid metabolic process"/>
    <property type="evidence" value="ECO:0007669"/>
    <property type="project" value="InterPro"/>
</dbReference>
<keyword evidence="1" id="KW-0732">Signal</keyword>
<dbReference type="InterPro" id="IPR017946">
    <property type="entry name" value="PLC-like_Pdiesterase_TIM-brl"/>
</dbReference>
<organism evidence="2 3">
    <name type="scientific">Ophiocordyceps australis</name>
    <dbReference type="NCBI Taxonomy" id="1399860"/>
    <lineage>
        <taxon>Eukaryota</taxon>
        <taxon>Fungi</taxon>
        <taxon>Dikarya</taxon>
        <taxon>Ascomycota</taxon>
        <taxon>Pezizomycotina</taxon>
        <taxon>Sordariomycetes</taxon>
        <taxon>Hypocreomycetidae</taxon>
        <taxon>Hypocreales</taxon>
        <taxon>Ophiocordycipitaceae</taxon>
        <taxon>Ophiocordyceps</taxon>
    </lineage>
</organism>
<evidence type="ECO:0000313" key="2">
    <source>
        <dbReference type="EMBL" id="PHH66631.1"/>
    </source>
</evidence>
<dbReference type="Proteomes" id="UP000226192">
    <property type="component" value="Unassembled WGS sequence"/>
</dbReference>
<sequence>MKLTLLSVFTLTLFGATALMLQDCQKLDPSNLLIKSLPSNATLETQRLAQYCRQCRRHDACTSSHGYNRCKVPWQKFIHICQCVAAVQQRPIYLIAGSVLESKNIAVALDHGANAIEIDATAWERSWWADQAGNIFSRGDSMEDLLKTIAKLVQQGRYIGFVWLQIRNPDYCNLVTHRTCAVNGLRDIVHRHLSRLRVPVLYGFPRNYNNELVGGGSDTADNLLPHEALAIQGLSSVVQHSFDDMGLSNERLRVITDGYFDWATGFWPWRDDIAQSVKSQAFQRVFAWTYAGGRTDNLDSMMDTGIDGIVYGFKHTAYYAHTNVRNAAQEIKQWINSHPHRARLATKGDVPW</sequence>
<dbReference type="GO" id="GO:0008081">
    <property type="term" value="F:phosphoric diester hydrolase activity"/>
    <property type="evidence" value="ECO:0007669"/>
    <property type="project" value="InterPro"/>
</dbReference>
<accession>A0A2C5YI94</accession>